<evidence type="ECO:0000256" key="1">
    <source>
        <dbReference type="ARBA" id="ARBA00022490"/>
    </source>
</evidence>
<dbReference type="NCBIfam" id="NF001824">
    <property type="entry name" value="PRK00558.1-5"/>
    <property type="match status" value="1"/>
</dbReference>
<keyword evidence="12" id="KW-1185">Reference proteome</keyword>
<gene>
    <name evidence="6 11" type="primary">uvrC</name>
    <name evidence="11" type="ORF">GCM10011354_09390</name>
</gene>
<dbReference type="InterPro" id="IPR038476">
    <property type="entry name" value="UvrC_RNase_H_dom_sf"/>
</dbReference>
<dbReference type="GO" id="GO:0009381">
    <property type="term" value="F:excinuclease ABC activity"/>
    <property type="evidence" value="ECO:0007669"/>
    <property type="project" value="UniProtKB-UniRule"/>
</dbReference>
<dbReference type="PANTHER" id="PTHR30562">
    <property type="entry name" value="UVRC/OXIDOREDUCTASE"/>
    <property type="match status" value="1"/>
</dbReference>
<evidence type="ECO:0000313" key="11">
    <source>
        <dbReference type="EMBL" id="GGI04497.1"/>
    </source>
</evidence>
<dbReference type="RefSeq" id="WP_130649659.1">
    <property type="nucleotide sequence ID" value="NZ_BMHA01000003.1"/>
</dbReference>
<dbReference type="GO" id="GO:0009380">
    <property type="term" value="C:excinuclease repair complex"/>
    <property type="evidence" value="ECO:0007669"/>
    <property type="project" value="InterPro"/>
</dbReference>
<comment type="subunit">
    <text evidence="6">Interacts with UvrB in an incision complex.</text>
</comment>
<accession>A0A8J3A6C2</accession>
<dbReference type="Pfam" id="PF08459">
    <property type="entry name" value="UvrC_RNaseH_dom"/>
    <property type="match status" value="1"/>
</dbReference>
<comment type="caution">
    <text evidence="11">The sequence shown here is derived from an EMBL/GenBank/DDBJ whole genome shotgun (WGS) entry which is preliminary data.</text>
</comment>
<feature type="domain" description="UVR" evidence="8">
    <location>
        <begin position="209"/>
        <end position="244"/>
    </location>
</feature>
<evidence type="ECO:0000313" key="12">
    <source>
        <dbReference type="Proteomes" id="UP000650511"/>
    </source>
</evidence>
<name>A0A8J3A6C2_9ACTN</name>
<dbReference type="Pfam" id="PF02151">
    <property type="entry name" value="UVR"/>
    <property type="match status" value="1"/>
</dbReference>
<dbReference type="Gene3D" id="3.30.420.340">
    <property type="entry name" value="UvrC, RNAse H endonuclease domain"/>
    <property type="match status" value="1"/>
</dbReference>
<dbReference type="FunFam" id="3.40.1440.10:FF:000001">
    <property type="entry name" value="UvrABC system protein C"/>
    <property type="match status" value="1"/>
</dbReference>
<dbReference type="Proteomes" id="UP000650511">
    <property type="component" value="Unassembled WGS sequence"/>
</dbReference>
<keyword evidence="1 6" id="KW-0963">Cytoplasm</keyword>
<dbReference type="GO" id="GO:0009432">
    <property type="term" value="P:SOS response"/>
    <property type="evidence" value="ECO:0007669"/>
    <property type="project" value="UniProtKB-UniRule"/>
</dbReference>
<comment type="function">
    <text evidence="6">The UvrABC repair system catalyzes the recognition and processing of DNA lesions. UvrC both incises the 5' and 3' sides of the lesion. The N-terminal half is responsible for the 3' incision and the C-terminal half is responsible for the 5' incision.</text>
</comment>
<dbReference type="PROSITE" id="PS50164">
    <property type="entry name" value="GIY_YIG"/>
    <property type="match status" value="1"/>
</dbReference>
<evidence type="ECO:0000256" key="4">
    <source>
        <dbReference type="ARBA" id="ARBA00022881"/>
    </source>
</evidence>
<dbReference type="Pfam" id="PF22920">
    <property type="entry name" value="UvrC_RNaseH"/>
    <property type="match status" value="1"/>
</dbReference>
<dbReference type="NCBIfam" id="TIGR00194">
    <property type="entry name" value="uvrC"/>
    <property type="match status" value="1"/>
</dbReference>
<dbReference type="InterPro" id="IPR003583">
    <property type="entry name" value="Hlx-hairpin-Hlx_DNA-bd_motif"/>
</dbReference>
<evidence type="ECO:0000256" key="7">
    <source>
        <dbReference type="SAM" id="Coils"/>
    </source>
</evidence>
<keyword evidence="6" id="KW-0742">SOS response</keyword>
<evidence type="ECO:0000259" key="10">
    <source>
        <dbReference type="PROSITE" id="PS50165"/>
    </source>
</evidence>
<comment type="similarity">
    <text evidence="6">Belongs to the UvrC family.</text>
</comment>
<proteinExistence type="inferred from homology"/>
<dbReference type="GO" id="GO:0005737">
    <property type="term" value="C:cytoplasm"/>
    <property type="evidence" value="ECO:0007669"/>
    <property type="project" value="UniProtKB-SubCell"/>
</dbReference>
<dbReference type="Gene3D" id="3.40.1440.10">
    <property type="entry name" value="GIY-YIG endonuclease"/>
    <property type="match status" value="1"/>
</dbReference>
<dbReference type="InterPro" id="IPR004791">
    <property type="entry name" value="UvrC"/>
</dbReference>
<sequence>MRNPALAFRPEPGAIPEAPGCYQFKDGHGRVVYVGKAKSLRQRLGNYFQAWHNIAPRTRAMLEAARSVEWIVVDSEVEALHLEYTLIQRHRPRYNVRYRDDKSYPHLVLTASEEVPRARVQRGRVAKGDLRFGPYAHAYAIRETLDLLLRTFPVRTCSQGIYDRAARTGKPCLLHHIDRCAAPCVGKISLEDHRTLVERLGHFLDGETGPVLRQLEADMQAASAELNFEAAARLRDQLTAVRKALEKQQVVSAKSEDFDAIAIHEDELEAAVQAFFVRRGRLVGRKGWTVDKVEPLTTSQLLTSFVLQLYADRDDDIPPQVVVPVEPDDAEALSLLLAEQRRHTRAGSRGRPIQRVRFQVPQRGDKVAFLETVTENAREAFQRARLKRASDFESRSRALKELQDTLDLDEAPLRIECFDISHLGGTEVVGSMVVFEDGLPRKSDYRRFKLSIDRNDDFASMQEVIRRRFARLAQTQQAPAPSEVAATEQAVRRFAYPPNLVVIDGGVGQLRAALAGAGELATADVAFVGLAKKFEELWVPGRSRPVVLPRGSEALYLVQRVRDEAHRFAITYQRSRRSSSVASSALDGVAGVGPARRKALFRSFGSVAAMRRATVEELMAVPGVSRTIATAVHDHLHATVEDAP</sequence>
<protein>
    <recommendedName>
        <fullName evidence="6">UvrABC system protein C</fullName>
        <shortName evidence="6">Protein UvrC</shortName>
    </recommendedName>
    <alternativeName>
        <fullName evidence="6">Excinuclease ABC subunit C</fullName>
    </alternativeName>
</protein>
<dbReference type="SUPFAM" id="SSF47781">
    <property type="entry name" value="RuvA domain 2-like"/>
    <property type="match status" value="1"/>
</dbReference>
<evidence type="ECO:0000259" key="8">
    <source>
        <dbReference type="PROSITE" id="PS50151"/>
    </source>
</evidence>
<keyword evidence="4 6" id="KW-0267">Excision nuclease</keyword>
<dbReference type="Gene3D" id="4.10.860.10">
    <property type="entry name" value="UVR domain"/>
    <property type="match status" value="1"/>
</dbReference>
<dbReference type="PROSITE" id="PS50151">
    <property type="entry name" value="UVR"/>
    <property type="match status" value="1"/>
</dbReference>
<dbReference type="PANTHER" id="PTHR30562:SF1">
    <property type="entry name" value="UVRABC SYSTEM PROTEIN C"/>
    <property type="match status" value="1"/>
</dbReference>
<dbReference type="SUPFAM" id="SSF46600">
    <property type="entry name" value="C-terminal UvrC-binding domain of UvrB"/>
    <property type="match status" value="1"/>
</dbReference>
<keyword evidence="5 6" id="KW-0234">DNA repair</keyword>
<dbReference type="InterPro" id="IPR010994">
    <property type="entry name" value="RuvA_2-like"/>
</dbReference>
<keyword evidence="3 6" id="KW-0228">DNA excision</keyword>
<keyword evidence="2 6" id="KW-0227">DNA damage</keyword>
<dbReference type="SMART" id="SM00278">
    <property type="entry name" value="HhH1"/>
    <property type="match status" value="2"/>
</dbReference>
<dbReference type="InterPro" id="IPR035901">
    <property type="entry name" value="GIY-YIG_endonuc_sf"/>
</dbReference>
<evidence type="ECO:0000256" key="6">
    <source>
        <dbReference type="HAMAP-Rule" id="MF_00203"/>
    </source>
</evidence>
<dbReference type="Pfam" id="PF14520">
    <property type="entry name" value="HHH_5"/>
    <property type="match status" value="1"/>
</dbReference>
<dbReference type="EMBL" id="BMHA01000003">
    <property type="protein sequence ID" value="GGI04497.1"/>
    <property type="molecule type" value="Genomic_DNA"/>
</dbReference>
<evidence type="ECO:0000256" key="5">
    <source>
        <dbReference type="ARBA" id="ARBA00023204"/>
    </source>
</evidence>
<dbReference type="GO" id="GO:0003677">
    <property type="term" value="F:DNA binding"/>
    <property type="evidence" value="ECO:0007669"/>
    <property type="project" value="UniProtKB-UniRule"/>
</dbReference>
<dbReference type="GO" id="GO:0006289">
    <property type="term" value="P:nucleotide-excision repair"/>
    <property type="evidence" value="ECO:0007669"/>
    <property type="project" value="UniProtKB-UniRule"/>
</dbReference>
<dbReference type="HAMAP" id="MF_00203">
    <property type="entry name" value="UvrC"/>
    <property type="match status" value="1"/>
</dbReference>
<dbReference type="PROSITE" id="PS50165">
    <property type="entry name" value="UVRC"/>
    <property type="match status" value="1"/>
</dbReference>
<dbReference type="InterPro" id="IPR001162">
    <property type="entry name" value="UvrC_RNase_H_dom"/>
</dbReference>
<reference evidence="11" key="1">
    <citation type="journal article" date="2014" name="Int. J. Syst. Evol. Microbiol.">
        <title>Complete genome sequence of Corynebacterium casei LMG S-19264T (=DSM 44701T), isolated from a smear-ripened cheese.</title>
        <authorList>
            <consortium name="US DOE Joint Genome Institute (JGI-PGF)"/>
            <person name="Walter F."/>
            <person name="Albersmeier A."/>
            <person name="Kalinowski J."/>
            <person name="Ruckert C."/>
        </authorList>
    </citation>
    <scope>NUCLEOTIDE SEQUENCE</scope>
    <source>
        <strain evidence="11">CGMCC 1.14988</strain>
    </source>
</reference>
<comment type="subcellular location">
    <subcellularLocation>
        <location evidence="6">Cytoplasm</location>
    </subcellularLocation>
</comment>
<dbReference type="OrthoDB" id="9804933at2"/>
<dbReference type="InterPro" id="IPR036876">
    <property type="entry name" value="UVR_dom_sf"/>
</dbReference>
<dbReference type="InterPro" id="IPR001943">
    <property type="entry name" value="UVR_dom"/>
</dbReference>
<dbReference type="InterPro" id="IPR000305">
    <property type="entry name" value="GIY-YIG_endonuc"/>
</dbReference>
<evidence type="ECO:0000256" key="3">
    <source>
        <dbReference type="ARBA" id="ARBA00022769"/>
    </source>
</evidence>
<dbReference type="SUPFAM" id="SSF82771">
    <property type="entry name" value="GIY-YIG endonuclease"/>
    <property type="match status" value="1"/>
</dbReference>
<feature type="domain" description="UvrC family homology region profile" evidence="10">
    <location>
        <begin position="270"/>
        <end position="513"/>
    </location>
</feature>
<feature type="domain" description="GIY-YIG" evidence="9">
    <location>
        <begin position="17"/>
        <end position="96"/>
    </location>
</feature>
<dbReference type="Gene3D" id="1.10.150.20">
    <property type="entry name" value="5' to 3' exonuclease, C-terminal subdomain"/>
    <property type="match status" value="1"/>
</dbReference>
<reference evidence="11" key="2">
    <citation type="submission" date="2020-09" db="EMBL/GenBank/DDBJ databases">
        <authorList>
            <person name="Sun Q."/>
            <person name="Zhou Y."/>
        </authorList>
    </citation>
    <scope>NUCLEOTIDE SEQUENCE</scope>
    <source>
        <strain evidence="11">CGMCC 1.14988</strain>
    </source>
</reference>
<dbReference type="SMART" id="SM00465">
    <property type="entry name" value="GIYc"/>
    <property type="match status" value="1"/>
</dbReference>
<dbReference type="AlphaFoldDB" id="A0A8J3A6C2"/>
<organism evidence="11 12">
    <name type="scientific">Egicoccus halophilus</name>
    <dbReference type="NCBI Taxonomy" id="1670830"/>
    <lineage>
        <taxon>Bacteria</taxon>
        <taxon>Bacillati</taxon>
        <taxon>Actinomycetota</taxon>
        <taxon>Nitriliruptoria</taxon>
        <taxon>Egicoccales</taxon>
        <taxon>Egicoccaceae</taxon>
        <taxon>Egicoccus</taxon>
    </lineage>
</organism>
<dbReference type="InterPro" id="IPR047296">
    <property type="entry name" value="GIY-YIG_UvrC_Cho"/>
</dbReference>
<feature type="coiled-coil region" evidence="7">
    <location>
        <begin position="212"/>
        <end position="248"/>
    </location>
</feature>
<keyword evidence="7" id="KW-0175">Coiled coil</keyword>
<dbReference type="Pfam" id="PF01541">
    <property type="entry name" value="GIY-YIG"/>
    <property type="match status" value="1"/>
</dbReference>
<evidence type="ECO:0000259" key="9">
    <source>
        <dbReference type="PROSITE" id="PS50164"/>
    </source>
</evidence>
<dbReference type="InterPro" id="IPR050066">
    <property type="entry name" value="UvrABC_protein_C"/>
</dbReference>
<dbReference type="CDD" id="cd10434">
    <property type="entry name" value="GIY-YIG_UvrC_Cho"/>
    <property type="match status" value="1"/>
</dbReference>
<evidence type="ECO:0000256" key="2">
    <source>
        <dbReference type="ARBA" id="ARBA00022763"/>
    </source>
</evidence>